<dbReference type="SUPFAM" id="SSF81324">
    <property type="entry name" value="Voltage-gated potassium channels"/>
    <property type="match status" value="2"/>
</dbReference>
<name>A0A814DNS1_9BILA</name>
<feature type="transmembrane region" description="Helical" evidence="13">
    <location>
        <begin position="87"/>
        <end position="107"/>
    </location>
</feature>
<dbReference type="AlphaFoldDB" id="A0A814DNS1"/>
<dbReference type="GO" id="GO:0005886">
    <property type="term" value="C:plasma membrane"/>
    <property type="evidence" value="ECO:0007669"/>
    <property type="project" value="TreeGrafter"/>
</dbReference>
<keyword evidence="5 12" id="KW-0812">Transmembrane</keyword>
<reference evidence="15" key="1">
    <citation type="submission" date="2021-02" db="EMBL/GenBank/DDBJ databases">
        <authorList>
            <person name="Nowell W R."/>
        </authorList>
    </citation>
    <scope>NUCLEOTIDE SEQUENCE</scope>
    <source>
        <strain evidence="15">Ploen Becks lab</strain>
    </source>
</reference>
<organism evidence="15 16">
    <name type="scientific">Brachionus calyciflorus</name>
    <dbReference type="NCBI Taxonomy" id="104777"/>
    <lineage>
        <taxon>Eukaryota</taxon>
        <taxon>Metazoa</taxon>
        <taxon>Spiralia</taxon>
        <taxon>Gnathifera</taxon>
        <taxon>Rotifera</taxon>
        <taxon>Eurotatoria</taxon>
        <taxon>Monogononta</taxon>
        <taxon>Pseudotrocha</taxon>
        <taxon>Ploima</taxon>
        <taxon>Brachionidae</taxon>
        <taxon>Brachionus</taxon>
    </lineage>
</organism>
<dbReference type="PANTHER" id="PTHR11003">
    <property type="entry name" value="POTASSIUM CHANNEL, SUBFAMILY K"/>
    <property type="match status" value="1"/>
</dbReference>
<evidence type="ECO:0000313" key="16">
    <source>
        <dbReference type="Proteomes" id="UP000663879"/>
    </source>
</evidence>
<protein>
    <recommendedName>
        <fullName evidence="14">Potassium channel domain-containing protein</fullName>
    </recommendedName>
</protein>
<sequence length="421" mass="48955">MDDNFSNFSVKRQNIRTLSLVVCTLIYLLTGAAVFDSLESPTEDKNRRILLNQIEKFRNNFNMSDVEFERLYKHMIKKGNFNRNSQWEFGGSFYFCTLALALIGYGHSTPNTTIGKLFCIIYILIGIPISLIMFQSVGERLNGFLKYSIKILKTTKIKNFQFKNKSVSNKDLIVAESFLTFVLVLTASYIFSVYEGWSYFDAIYYSFITLTTIGFGDYVPLQKHYYLRKNPIYAAFTILFIMTGLTILASSTNLLVLYLVNINSEEKLRKRMRLKQKKQEQLQKMLIGDVISSVNKQDIVTYLDEMPNLAALTEEKSVCSCDDLLMCYKACTSKVKFESRNFFKRKKSGISKNKRKHSFFLSNKQKSVSKMENLRQHFDSERRSDDDVIVVQSWIDVKNIRKFANEQSFHMNGFIMRRTSC</sequence>
<evidence type="ECO:0000256" key="2">
    <source>
        <dbReference type="ARBA" id="ARBA00006666"/>
    </source>
</evidence>
<keyword evidence="3 12" id="KW-0813">Transport</keyword>
<evidence type="ECO:0000256" key="9">
    <source>
        <dbReference type="ARBA" id="ARBA00023065"/>
    </source>
</evidence>
<feature type="transmembrane region" description="Helical" evidence="13">
    <location>
        <begin position="203"/>
        <end position="221"/>
    </location>
</feature>
<dbReference type="GO" id="GO:0015271">
    <property type="term" value="F:outward rectifier potassium channel activity"/>
    <property type="evidence" value="ECO:0007669"/>
    <property type="project" value="TreeGrafter"/>
</dbReference>
<dbReference type="Gene3D" id="1.10.287.70">
    <property type="match status" value="1"/>
</dbReference>
<dbReference type="PRINTS" id="PR01333">
    <property type="entry name" value="2POREKCHANEL"/>
</dbReference>
<evidence type="ECO:0000256" key="13">
    <source>
        <dbReference type="SAM" id="Phobius"/>
    </source>
</evidence>
<accession>A0A814DNS1</accession>
<evidence type="ECO:0000256" key="10">
    <source>
        <dbReference type="ARBA" id="ARBA00023136"/>
    </source>
</evidence>
<feature type="transmembrane region" description="Helical" evidence="13">
    <location>
        <begin position="15"/>
        <end position="38"/>
    </location>
</feature>
<comment type="similarity">
    <text evidence="2 12">Belongs to the two pore domain potassium channel (TC 1.A.1.8) family.</text>
</comment>
<feature type="domain" description="Potassium channel" evidence="14">
    <location>
        <begin position="84"/>
        <end position="141"/>
    </location>
</feature>
<dbReference type="GO" id="GO:0022841">
    <property type="term" value="F:potassium ion leak channel activity"/>
    <property type="evidence" value="ECO:0007669"/>
    <property type="project" value="TreeGrafter"/>
</dbReference>
<proteinExistence type="inferred from homology"/>
<dbReference type="PRINTS" id="PR01095">
    <property type="entry name" value="TASKCHANNEL"/>
</dbReference>
<evidence type="ECO:0000256" key="11">
    <source>
        <dbReference type="ARBA" id="ARBA00023303"/>
    </source>
</evidence>
<evidence type="ECO:0000313" key="15">
    <source>
        <dbReference type="EMBL" id="CAF0956228.1"/>
    </source>
</evidence>
<comment type="caution">
    <text evidence="15">The sequence shown here is derived from an EMBL/GenBank/DDBJ whole genome shotgun (WGS) entry which is preliminary data.</text>
</comment>
<comment type="subcellular location">
    <subcellularLocation>
        <location evidence="1">Membrane</location>
        <topology evidence="1">Multi-pass membrane protein</topology>
    </subcellularLocation>
</comment>
<keyword evidence="10 13" id="KW-0472">Membrane</keyword>
<feature type="transmembrane region" description="Helical" evidence="13">
    <location>
        <begin position="233"/>
        <end position="260"/>
    </location>
</feature>
<keyword evidence="4" id="KW-0633">Potassium transport</keyword>
<dbReference type="Pfam" id="PF07885">
    <property type="entry name" value="Ion_trans_2"/>
    <property type="match status" value="2"/>
</dbReference>
<evidence type="ECO:0000256" key="12">
    <source>
        <dbReference type="RuleBase" id="RU003857"/>
    </source>
</evidence>
<keyword evidence="16" id="KW-1185">Reference proteome</keyword>
<evidence type="ECO:0000256" key="1">
    <source>
        <dbReference type="ARBA" id="ARBA00004141"/>
    </source>
</evidence>
<dbReference type="OrthoDB" id="297496at2759"/>
<keyword evidence="6" id="KW-0631">Potassium channel</keyword>
<evidence type="ECO:0000256" key="6">
    <source>
        <dbReference type="ARBA" id="ARBA00022826"/>
    </source>
</evidence>
<dbReference type="EMBL" id="CAJNOC010002877">
    <property type="protein sequence ID" value="CAF0956228.1"/>
    <property type="molecule type" value="Genomic_DNA"/>
</dbReference>
<dbReference type="PANTHER" id="PTHR11003:SF291">
    <property type="entry name" value="IP11374P"/>
    <property type="match status" value="1"/>
</dbReference>
<feature type="domain" description="Potassium channel" evidence="14">
    <location>
        <begin position="180"/>
        <end position="259"/>
    </location>
</feature>
<feature type="transmembrane region" description="Helical" evidence="13">
    <location>
        <begin position="172"/>
        <end position="191"/>
    </location>
</feature>
<keyword evidence="11 12" id="KW-0407">Ion channel</keyword>
<dbReference type="InterPro" id="IPR003280">
    <property type="entry name" value="2pore_dom_K_chnl"/>
</dbReference>
<dbReference type="GO" id="GO:0030322">
    <property type="term" value="P:stabilization of membrane potential"/>
    <property type="evidence" value="ECO:0007669"/>
    <property type="project" value="TreeGrafter"/>
</dbReference>
<keyword evidence="9 12" id="KW-0406">Ion transport</keyword>
<evidence type="ECO:0000256" key="3">
    <source>
        <dbReference type="ARBA" id="ARBA00022448"/>
    </source>
</evidence>
<keyword evidence="8 13" id="KW-1133">Transmembrane helix</keyword>
<feature type="transmembrane region" description="Helical" evidence="13">
    <location>
        <begin position="113"/>
        <end position="134"/>
    </location>
</feature>
<keyword evidence="7" id="KW-0630">Potassium</keyword>
<evidence type="ECO:0000256" key="5">
    <source>
        <dbReference type="ARBA" id="ARBA00022692"/>
    </source>
</evidence>
<gene>
    <name evidence="15" type="ORF">OXX778_LOCUS14208</name>
</gene>
<evidence type="ECO:0000256" key="4">
    <source>
        <dbReference type="ARBA" id="ARBA00022538"/>
    </source>
</evidence>
<dbReference type="InterPro" id="IPR013099">
    <property type="entry name" value="K_chnl_dom"/>
</dbReference>
<evidence type="ECO:0000256" key="8">
    <source>
        <dbReference type="ARBA" id="ARBA00022989"/>
    </source>
</evidence>
<dbReference type="InterPro" id="IPR003092">
    <property type="entry name" value="2pore_dom_K_chnl_TASK"/>
</dbReference>
<evidence type="ECO:0000256" key="7">
    <source>
        <dbReference type="ARBA" id="ARBA00022958"/>
    </source>
</evidence>
<dbReference type="Proteomes" id="UP000663879">
    <property type="component" value="Unassembled WGS sequence"/>
</dbReference>
<evidence type="ECO:0000259" key="14">
    <source>
        <dbReference type="Pfam" id="PF07885"/>
    </source>
</evidence>